<dbReference type="InterPro" id="IPR050366">
    <property type="entry name" value="BP-dependent_transpt_permease"/>
</dbReference>
<feature type="transmembrane region" description="Helical" evidence="9">
    <location>
        <begin position="268"/>
        <end position="291"/>
    </location>
</feature>
<evidence type="ECO:0000313" key="12">
    <source>
        <dbReference type="Proteomes" id="UP000232163"/>
    </source>
</evidence>
<comment type="caution">
    <text evidence="11">The sequence shown here is derived from an EMBL/GenBank/DDBJ whole genome shotgun (WGS) entry which is preliminary data.</text>
</comment>
<dbReference type="PANTHER" id="PTHR43386">
    <property type="entry name" value="OLIGOPEPTIDE TRANSPORT SYSTEM PERMEASE PROTEIN APPC"/>
    <property type="match status" value="1"/>
</dbReference>
<keyword evidence="12" id="KW-1185">Reference proteome</keyword>
<keyword evidence="7 9" id="KW-1133">Transmembrane helix</keyword>
<evidence type="ECO:0000256" key="3">
    <source>
        <dbReference type="ARBA" id="ARBA00022475"/>
    </source>
</evidence>
<proteinExistence type="inferred from homology"/>
<dbReference type="SUPFAM" id="SSF161098">
    <property type="entry name" value="MetI-like"/>
    <property type="match status" value="1"/>
</dbReference>
<accession>A0A2N9VYM4</accession>
<evidence type="ECO:0000256" key="4">
    <source>
        <dbReference type="ARBA" id="ARBA00022692"/>
    </source>
</evidence>
<keyword evidence="2 9" id="KW-0813">Transport</keyword>
<keyword evidence="6" id="KW-0653">Protein transport</keyword>
<evidence type="ECO:0000256" key="6">
    <source>
        <dbReference type="ARBA" id="ARBA00022927"/>
    </source>
</evidence>
<organism evidence="11 12">
    <name type="scientific">Phyllobacterium zundukense</name>
    <dbReference type="NCBI Taxonomy" id="1867719"/>
    <lineage>
        <taxon>Bacteria</taxon>
        <taxon>Pseudomonadati</taxon>
        <taxon>Pseudomonadota</taxon>
        <taxon>Alphaproteobacteria</taxon>
        <taxon>Hyphomicrobiales</taxon>
        <taxon>Phyllobacteriaceae</taxon>
        <taxon>Phyllobacterium</taxon>
    </lineage>
</organism>
<dbReference type="PROSITE" id="PS50928">
    <property type="entry name" value="ABC_TM1"/>
    <property type="match status" value="1"/>
</dbReference>
<evidence type="ECO:0000256" key="5">
    <source>
        <dbReference type="ARBA" id="ARBA00022856"/>
    </source>
</evidence>
<keyword evidence="5" id="KW-0571">Peptide transport</keyword>
<keyword evidence="8 9" id="KW-0472">Membrane</keyword>
<dbReference type="InterPro" id="IPR000515">
    <property type="entry name" value="MetI-like"/>
</dbReference>
<sequence length="304" mass="32544">MSVHGQLVPEGSRLIALSKRMQSLLQWNHFRRMPALIRMAAVTIVMLCLVAVLAPLLAPYGSGDQDLLVRLQPPVFLGGAWSHPLGTDHLGRDVLSRLLFALRTTLIIASLGVIVGVVTGGLAGLASGLAGRRIDNMFMLLVDAQASVPLTLLALAAVALTGSSPLVLILIVGISEYDKYARVVRSQVLVIKSRTFVESARALGASPLRVAFRHVLPGLVSPLTVLATINFSSVVILESALSFLGVGIQPPNTSLGAMLGEARNYLISNWWLAAIPTAFIVMITMAVSLLGDWLRDLFDRRLSS</sequence>
<dbReference type="Gene3D" id="1.10.3720.10">
    <property type="entry name" value="MetI-like"/>
    <property type="match status" value="1"/>
</dbReference>
<evidence type="ECO:0000256" key="2">
    <source>
        <dbReference type="ARBA" id="ARBA00022448"/>
    </source>
</evidence>
<dbReference type="InterPro" id="IPR025966">
    <property type="entry name" value="OppC_N"/>
</dbReference>
<protein>
    <submittedName>
        <fullName evidence="11">Peptide ABC transporter permease</fullName>
    </submittedName>
</protein>
<dbReference type="GO" id="GO:0055085">
    <property type="term" value="P:transmembrane transport"/>
    <property type="evidence" value="ECO:0007669"/>
    <property type="project" value="InterPro"/>
</dbReference>
<dbReference type="Pfam" id="PF00528">
    <property type="entry name" value="BPD_transp_1"/>
    <property type="match status" value="1"/>
</dbReference>
<evidence type="ECO:0000313" key="11">
    <source>
        <dbReference type="EMBL" id="PIO44592.1"/>
    </source>
</evidence>
<comment type="similarity">
    <text evidence="9">Belongs to the binding-protein-dependent transport system permease family.</text>
</comment>
<keyword evidence="4 9" id="KW-0812">Transmembrane</keyword>
<dbReference type="PANTHER" id="PTHR43386:SF1">
    <property type="entry name" value="D,D-DIPEPTIDE TRANSPORT SYSTEM PERMEASE PROTEIN DDPC-RELATED"/>
    <property type="match status" value="1"/>
</dbReference>
<evidence type="ECO:0000256" key="1">
    <source>
        <dbReference type="ARBA" id="ARBA00004651"/>
    </source>
</evidence>
<evidence type="ECO:0000259" key="10">
    <source>
        <dbReference type="PROSITE" id="PS50928"/>
    </source>
</evidence>
<dbReference type="InterPro" id="IPR035906">
    <property type="entry name" value="MetI-like_sf"/>
</dbReference>
<feature type="transmembrane region" description="Helical" evidence="9">
    <location>
        <begin position="150"/>
        <end position="172"/>
    </location>
</feature>
<reference evidence="11 12" key="1">
    <citation type="journal article" date="2017" name="Int J Environ Stud">
        <title>Does the Miocene-Pliocene relict legume Oxytropis triphylla form nitrogen-fixing nodules with a combination of bacterial strains?</title>
        <authorList>
            <person name="Safronova V."/>
            <person name="Belimov A."/>
            <person name="Sazanova A."/>
            <person name="Kuznetsova I."/>
            <person name="Popova J."/>
            <person name="Andronov E."/>
            <person name="Verkhozina A."/>
            <person name="Tikhonovich I."/>
        </authorList>
    </citation>
    <scope>NUCLEOTIDE SEQUENCE [LARGE SCALE GENOMIC DNA]</scope>
    <source>
        <strain evidence="11 12">Tri-38</strain>
    </source>
</reference>
<comment type="subcellular location">
    <subcellularLocation>
        <location evidence="1 9">Cell membrane</location>
        <topology evidence="1 9">Multi-pass membrane protein</topology>
    </subcellularLocation>
</comment>
<dbReference type="GO" id="GO:0015833">
    <property type="term" value="P:peptide transport"/>
    <property type="evidence" value="ECO:0007669"/>
    <property type="project" value="UniProtKB-KW"/>
</dbReference>
<dbReference type="Pfam" id="PF12911">
    <property type="entry name" value="OppC_N"/>
    <property type="match status" value="1"/>
</dbReference>
<feature type="transmembrane region" description="Helical" evidence="9">
    <location>
        <begin position="223"/>
        <end position="248"/>
    </location>
</feature>
<keyword evidence="3" id="KW-1003">Cell membrane</keyword>
<dbReference type="OrthoDB" id="9766870at2"/>
<feature type="transmembrane region" description="Helical" evidence="9">
    <location>
        <begin position="35"/>
        <end position="58"/>
    </location>
</feature>
<dbReference type="GO" id="GO:0015031">
    <property type="term" value="P:protein transport"/>
    <property type="evidence" value="ECO:0007669"/>
    <property type="project" value="UniProtKB-KW"/>
</dbReference>
<evidence type="ECO:0000256" key="8">
    <source>
        <dbReference type="ARBA" id="ARBA00023136"/>
    </source>
</evidence>
<dbReference type="AlphaFoldDB" id="A0A2N9VYM4"/>
<dbReference type="GO" id="GO:0005886">
    <property type="term" value="C:plasma membrane"/>
    <property type="evidence" value="ECO:0007669"/>
    <property type="project" value="UniProtKB-SubCell"/>
</dbReference>
<name>A0A2N9VYM4_9HYPH</name>
<dbReference type="EMBL" id="MZMT01000028">
    <property type="protein sequence ID" value="PIO44592.1"/>
    <property type="molecule type" value="Genomic_DNA"/>
</dbReference>
<gene>
    <name evidence="11" type="ORF">B5P45_12055</name>
</gene>
<dbReference type="CDD" id="cd06261">
    <property type="entry name" value="TM_PBP2"/>
    <property type="match status" value="1"/>
</dbReference>
<dbReference type="Proteomes" id="UP000232163">
    <property type="component" value="Unassembled WGS sequence"/>
</dbReference>
<dbReference type="RefSeq" id="WP_100003059.1">
    <property type="nucleotide sequence ID" value="NZ_CP017943.1"/>
</dbReference>
<evidence type="ECO:0000256" key="9">
    <source>
        <dbReference type="RuleBase" id="RU363032"/>
    </source>
</evidence>
<evidence type="ECO:0000256" key="7">
    <source>
        <dbReference type="ARBA" id="ARBA00022989"/>
    </source>
</evidence>
<feature type="transmembrane region" description="Helical" evidence="9">
    <location>
        <begin position="106"/>
        <end position="130"/>
    </location>
</feature>
<dbReference type="KEGG" id="pht:BLM14_25910"/>
<feature type="domain" description="ABC transmembrane type-1" evidence="10">
    <location>
        <begin position="102"/>
        <end position="291"/>
    </location>
</feature>